<sequence length="383" mass="40251">RCSRNVCDRVKSSTNEWSGSNWKMERFVQIICFVTTLWYLVDHEGLDEFEIRKLLHMPHISTPSLDIDSCNGLVFVHEPPYCVSNPITGDFIMLPKSPKYDKVAVVSGFGFDPITSGVDEGLRLAPMFGRISCPRYLLYLDTAQPAGLGATLFDLPVSCLSVLGEGLIPLSGSLSGSAPIGLSHCPIISICGGLIPLSASSTGLPPIGALSLPHISLASRSAEGLIHFSWLDRGSPIGALSLPHISLASRSAEAHPTQRARTGFARLGLSHCPYISSISRSAEGSSHSAGSTGCRPVGALSLPHISLASISGGLIPSPRSSDRVIAGWGSLISLVSPASIRGGLIHPSELGRVAADRGSLIATYISSISIAEGSSHSARARLG</sequence>
<evidence type="ECO:0000313" key="1">
    <source>
        <dbReference type="EMBL" id="KAF9619264.1"/>
    </source>
</evidence>
<reference evidence="1 2" key="1">
    <citation type="submission" date="2020-10" db="EMBL/GenBank/DDBJ databases">
        <title>The Coptis chinensis genome and diversification of protoberbering-type alkaloids.</title>
        <authorList>
            <person name="Wang B."/>
            <person name="Shu S."/>
            <person name="Song C."/>
            <person name="Liu Y."/>
        </authorList>
    </citation>
    <scope>NUCLEOTIDE SEQUENCE [LARGE SCALE GENOMIC DNA]</scope>
    <source>
        <strain evidence="1">HL-2020</strain>
        <tissue evidence="1">Leaf</tissue>
    </source>
</reference>
<name>A0A835IL88_9MAGN</name>
<organism evidence="1 2">
    <name type="scientific">Coptis chinensis</name>
    <dbReference type="NCBI Taxonomy" id="261450"/>
    <lineage>
        <taxon>Eukaryota</taxon>
        <taxon>Viridiplantae</taxon>
        <taxon>Streptophyta</taxon>
        <taxon>Embryophyta</taxon>
        <taxon>Tracheophyta</taxon>
        <taxon>Spermatophyta</taxon>
        <taxon>Magnoliopsida</taxon>
        <taxon>Ranunculales</taxon>
        <taxon>Ranunculaceae</taxon>
        <taxon>Coptidoideae</taxon>
        <taxon>Coptis</taxon>
    </lineage>
</organism>
<feature type="non-terminal residue" evidence="1">
    <location>
        <position position="383"/>
    </location>
</feature>
<dbReference type="EMBL" id="JADFTS010000002">
    <property type="protein sequence ID" value="KAF9619264.1"/>
    <property type="molecule type" value="Genomic_DNA"/>
</dbReference>
<dbReference type="Proteomes" id="UP000631114">
    <property type="component" value="Unassembled WGS sequence"/>
</dbReference>
<evidence type="ECO:0000313" key="2">
    <source>
        <dbReference type="Proteomes" id="UP000631114"/>
    </source>
</evidence>
<comment type="caution">
    <text evidence="1">The sequence shown here is derived from an EMBL/GenBank/DDBJ whole genome shotgun (WGS) entry which is preliminary data.</text>
</comment>
<keyword evidence="2" id="KW-1185">Reference proteome</keyword>
<protein>
    <submittedName>
        <fullName evidence="1">Uncharacterized protein</fullName>
    </submittedName>
</protein>
<gene>
    <name evidence="1" type="ORF">IFM89_006451</name>
</gene>
<dbReference type="AlphaFoldDB" id="A0A835IL88"/>
<accession>A0A835IL88</accession>
<proteinExistence type="predicted"/>